<reference evidence="3 4" key="1">
    <citation type="submission" date="2023-10" db="EMBL/GenBank/DDBJ databases">
        <title>Bacteria for the degradation of biodegradable plastic PBAT(Polybutylene adipate terephthalate).</title>
        <authorList>
            <person name="Weon H.-Y."/>
            <person name="Yeon J."/>
        </authorList>
    </citation>
    <scope>NUCLEOTIDE SEQUENCE [LARGE SCALE GENOMIC DNA]</scope>
    <source>
        <strain evidence="3 4">SBD 7-3</strain>
    </source>
</reference>
<dbReference type="SUPFAM" id="SSF54523">
    <property type="entry name" value="Pili subunits"/>
    <property type="match status" value="1"/>
</dbReference>
<evidence type="ECO:0000256" key="1">
    <source>
        <dbReference type="SAM" id="MobiDB-lite"/>
    </source>
</evidence>
<organism evidence="3 4">
    <name type="scientific">Piscinibacter gummiphilus</name>
    <dbReference type="NCBI Taxonomy" id="946333"/>
    <lineage>
        <taxon>Bacteria</taxon>
        <taxon>Pseudomonadati</taxon>
        <taxon>Pseudomonadota</taxon>
        <taxon>Betaproteobacteria</taxon>
        <taxon>Burkholderiales</taxon>
        <taxon>Sphaerotilaceae</taxon>
        <taxon>Piscinibacter</taxon>
    </lineage>
</organism>
<keyword evidence="4" id="KW-1185">Reference proteome</keyword>
<dbReference type="EMBL" id="CP136336">
    <property type="protein sequence ID" value="WOB09275.1"/>
    <property type="molecule type" value="Genomic_DNA"/>
</dbReference>
<dbReference type="Gene3D" id="3.30.700.10">
    <property type="entry name" value="Glycoprotein, Type 4 Pilin"/>
    <property type="match status" value="1"/>
</dbReference>
<protein>
    <submittedName>
        <fullName evidence="3">Prepilin-type N-terminal cleavage/methylation domain-containing protein</fullName>
    </submittedName>
</protein>
<dbReference type="Proteomes" id="UP001303946">
    <property type="component" value="Chromosome"/>
</dbReference>
<evidence type="ECO:0000256" key="2">
    <source>
        <dbReference type="SAM" id="Phobius"/>
    </source>
</evidence>
<feature type="transmembrane region" description="Helical" evidence="2">
    <location>
        <begin position="34"/>
        <end position="57"/>
    </location>
</feature>
<dbReference type="PROSITE" id="PS00409">
    <property type="entry name" value="PROKAR_NTER_METHYL"/>
    <property type="match status" value="1"/>
</dbReference>
<name>A0ABZ0CWF8_9BURK</name>
<evidence type="ECO:0000313" key="3">
    <source>
        <dbReference type="EMBL" id="WOB09275.1"/>
    </source>
</evidence>
<dbReference type="NCBIfam" id="TIGR02532">
    <property type="entry name" value="IV_pilin_GFxxxE"/>
    <property type="match status" value="1"/>
</dbReference>
<accession>A0ABZ0CWF8</accession>
<keyword evidence="2" id="KW-0472">Membrane</keyword>
<keyword evidence="2" id="KW-1133">Transmembrane helix</keyword>
<dbReference type="InterPro" id="IPR012902">
    <property type="entry name" value="N_methyl_site"/>
</dbReference>
<feature type="region of interest" description="Disordered" evidence="1">
    <location>
        <begin position="1"/>
        <end position="24"/>
    </location>
</feature>
<evidence type="ECO:0000313" key="4">
    <source>
        <dbReference type="Proteomes" id="UP001303946"/>
    </source>
</evidence>
<dbReference type="RefSeq" id="WP_316702231.1">
    <property type="nucleotide sequence ID" value="NZ_CP136336.1"/>
</dbReference>
<dbReference type="Pfam" id="PF07963">
    <property type="entry name" value="N_methyl"/>
    <property type="match status" value="1"/>
</dbReference>
<sequence length="177" mass="18735">MSTALVPTARSAAKARTPRSAPGSKARFRGARGFTLIELMVVISLIAIAAGLISLSLRDPASTQLENEAARLVALLESARAESRASGIPVRWEPRHEAQNEGFEFKGLTNPGEFPANWMGDGVSAEIVGATAITLGPEPFIPPQRIVLRLENQRLALATDGLGPFAVIDNDSANTPP</sequence>
<gene>
    <name evidence="3" type="ORF">RXV79_04255</name>
</gene>
<keyword evidence="2" id="KW-0812">Transmembrane</keyword>
<proteinExistence type="predicted"/>
<dbReference type="InterPro" id="IPR045584">
    <property type="entry name" value="Pilin-like"/>
</dbReference>